<gene>
    <name evidence="1" type="ORF">E6C27_scaffold114G00450</name>
</gene>
<accession>A0A5A7TUL2</accession>
<organism evidence="1 2">
    <name type="scientific">Cucumis melo var. makuwa</name>
    <name type="common">Oriental melon</name>
    <dbReference type="NCBI Taxonomy" id="1194695"/>
    <lineage>
        <taxon>Eukaryota</taxon>
        <taxon>Viridiplantae</taxon>
        <taxon>Streptophyta</taxon>
        <taxon>Embryophyta</taxon>
        <taxon>Tracheophyta</taxon>
        <taxon>Spermatophyta</taxon>
        <taxon>Magnoliopsida</taxon>
        <taxon>eudicotyledons</taxon>
        <taxon>Gunneridae</taxon>
        <taxon>Pentapetalae</taxon>
        <taxon>rosids</taxon>
        <taxon>fabids</taxon>
        <taxon>Cucurbitales</taxon>
        <taxon>Cucurbitaceae</taxon>
        <taxon>Benincaseae</taxon>
        <taxon>Cucumis</taxon>
    </lineage>
</organism>
<dbReference type="Proteomes" id="UP000321393">
    <property type="component" value="Unassembled WGS sequence"/>
</dbReference>
<comment type="caution">
    <text evidence="1">The sequence shown here is derived from an EMBL/GenBank/DDBJ whole genome shotgun (WGS) entry which is preliminary data.</text>
</comment>
<reference evidence="1 2" key="1">
    <citation type="submission" date="2019-08" db="EMBL/GenBank/DDBJ databases">
        <title>Draft genome sequences of two oriental melons (Cucumis melo L. var makuwa).</title>
        <authorList>
            <person name="Kwon S.-Y."/>
        </authorList>
    </citation>
    <scope>NUCLEOTIDE SEQUENCE [LARGE SCALE GENOMIC DNA]</scope>
    <source>
        <strain evidence="2">cv. SW 3</strain>
        <tissue evidence="1">Leaf</tissue>
    </source>
</reference>
<evidence type="ECO:0000313" key="2">
    <source>
        <dbReference type="Proteomes" id="UP000321393"/>
    </source>
</evidence>
<dbReference type="OrthoDB" id="1421598at2759"/>
<dbReference type="EMBL" id="SSTE01014001">
    <property type="protein sequence ID" value="KAA0046528.1"/>
    <property type="molecule type" value="Genomic_DNA"/>
</dbReference>
<name>A0A5A7TUL2_CUCMM</name>
<dbReference type="AlphaFoldDB" id="A0A5A7TUL2"/>
<sequence>MLQDVVIQLRLLMDMEPVMGLLMHNWKQVREDFLRVVLPPDTKGQRLSIPWLVDVDVVSVTTRPKITPCNHVGA</sequence>
<evidence type="ECO:0000313" key="1">
    <source>
        <dbReference type="EMBL" id="KAA0046528.1"/>
    </source>
</evidence>
<protein>
    <submittedName>
        <fullName evidence="1">Serine/threonine-protein phosphatase 7 long form-like protein</fullName>
    </submittedName>
</protein>
<proteinExistence type="predicted"/>